<evidence type="ECO:0000259" key="10">
    <source>
        <dbReference type="Pfam" id="PF07715"/>
    </source>
</evidence>
<dbReference type="GO" id="GO:0009279">
    <property type="term" value="C:cell outer membrane"/>
    <property type="evidence" value="ECO:0007669"/>
    <property type="project" value="UniProtKB-SubCell"/>
</dbReference>
<dbReference type="PANTHER" id="PTHR32552:SF81">
    <property type="entry name" value="TONB-DEPENDENT OUTER MEMBRANE RECEPTOR"/>
    <property type="match status" value="1"/>
</dbReference>
<dbReference type="InterPro" id="IPR012910">
    <property type="entry name" value="Plug_dom"/>
</dbReference>
<keyword evidence="4" id="KW-0812">Transmembrane</keyword>
<dbReference type="SUPFAM" id="SSF56935">
    <property type="entry name" value="Porins"/>
    <property type="match status" value="1"/>
</dbReference>
<keyword evidence="2" id="KW-0813">Transport</keyword>
<evidence type="ECO:0000256" key="3">
    <source>
        <dbReference type="ARBA" id="ARBA00022496"/>
    </source>
</evidence>
<keyword evidence="6" id="KW-0406">Ion transport</keyword>
<evidence type="ECO:0000313" key="11">
    <source>
        <dbReference type="EMBL" id="SVC85035.1"/>
    </source>
</evidence>
<feature type="domain" description="TonB-dependent receptor plug" evidence="10">
    <location>
        <begin position="45"/>
        <end position="155"/>
    </location>
</feature>
<comment type="subcellular location">
    <subcellularLocation>
        <location evidence="1">Cell outer membrane</location>
        <topology evidence="1">Multi-pass membrane protein</topology>
    </subcellularLocation>
</comment>
<evidence type="ECO:0000256" key="9">
    <source>
        <dbReference type="ARBA" id="ARBA00023237"/>
    </source>
</evidence>
<evidence type="ECO:0000256" key="2">
    <source>
        <dbReference type="ARBA" id="ARBA00022448"/>
    </source>
</evidence>
<dbReference type="InterPro" id="IPR036942">
    <property type="entry name" value="Beta-barrel_TonB_sf"/>
</dbReference>
<evidence type="ECO:0000256" key="6">
    <source>
        <dbReference type="ARBA" id="ARBA00023065"/>
    </source>
</evidence>
<evidence type="ECO:0000256" key="7">
    <source>
        <dbReference type="ARBA" id="ARBA00023077"/>
    </source>
</evidence>
<dbReference type="PANTHER" id="PTHR32552">
    <property type="entry name" value="FERRICHROME IRON RECEPTOR-RELATED"/>
    <property type="match status" value="1"/>
</dbReference>
<gene>
    <name evidence="11" type="ORF">METZ01_LOCUS337889</name>
</gene>
<keyword evidence="9" id="KW-0998">Cell outer membrane</keyword>
<evidence type="ECO:0000256" key="5">
    <source>
        <dbReference type="ARBA" id="ARBA00023004"/>
    </source>
</evidence>
<reference evidence="11" key="1">
    <citation type="submission" date="2018-05" db="EMBL/GenBank/DDBJ databases">
        <authorList>
            <person name="Lanie J.A."/>
            <person name="Ng W.-L."/>
            <person name="Kazmierczak K.M."/>
            <person name="Andrzejewski T.M."/>
            <person name="Davidsen T.M."/>
            <person name="Wayne K.J."/>
            <person name="Tettelin H."/>
            <person name="Glass J.I."/>
            <person name="Rusch D."/>
            <person name="Podicherti R."/>
            <person name="Tsui H.-C.T."/>
            <person name="Winkler M.E."/>
        </authorList>
    </citation>
    <scope>NUCLEOTIDE SEQUENCE</scope>
</reference>
<keyword evidence="7" id="KW-0798">TonB box</keyword>
<dbReference type="Pfam" id="PF07715">
    <property type="entry name" value="Plug"/>
    <property type="match status" value="1"/>
</dbReference>
<feature type="non-terminal residue" evidence="11">
    <location>
        <position position="258"/>
    </location>
</feature>
<dbReference type="GO" id="GO:0006826">
    <property type="term" value="P:iron ion transport"/>
    <property type="evidence" value="ECO:0007669"/>
    <property type="project" value="UniProtKB-KW"/>
</dbReference>
<name>A0A382QJG5_9ZZZZ</name>
<dbReference type="InterPro" id="IPR039426">
    <property type="entry name" value="TonB-dep_rcpt-like"/>
</dbReference>
<keyword evidence="8" id="KW-0472">Membrane</keyword>
<proteinExistence type="predicted"/>
<keyword evidence="3" id="KW-0410">Iron transport</keyword>
<evidence type="ECO:0000256" key="1">
    <source>
        <dbReference type="ARBA" id="ARBA00004571"/>
    </source>
</evidence>
<sequence>VKKNSLKTILFLALVTFNYPVLSADGDSVELEEIIVTARKREENIQDTALSVSALSEADIADRFPSDIRDLAGDSPSLLIDDLQQGPGSPTAIFIRGIGVSDVEKNFDPTTGVYLDGVFIGANSGAMLKTIDLESVEILRGPQGTLFGRNTVAGVLHLTRSKPTGEQGGKVRVGFGDYDTTVAEGVFNFALSDNAAGKVSITRREQAEGFLTNLVDGQDLGRSEYTQATLNVLLNPQDNLEIEFTHTTEQQDQDAHTA</sequence>
<dbReference type="EMBL" id="UINC01114612">
    <property type="protein sequence ID" value="SVC85035.1"/>
    <property type="molecule type" value="Genomic_DNA"/>
</dbReference>
<dbReference type="PROSITE" id="PS52016">
    <property type="entry name" value="TONB_DEPENDENT_REC_3"/>
    <property type="match status" value="1"/>
</dbReference>
<dbReference type="AlphaFoldDB" id="A0A382QJG5"/>
<accession>A0A382QJG5</accession>
<keyword evidence="5" id="KW-0408">Iron</keyword>
<feature type="non-terminal residue" evidence="11">
    <location>
        <position position="1"/>
    </location>
</feature>
<evidence type="ECO:0000256" key="8">
    <source>
        <dbReference type="ARBA" id="ARBA00023136"/>
    </source>
</evidence>
<dbReference type="Gene3D" id="2.40.170.20">
    <property type="entry name" value="TonB-dependent receptor, beta-barrel domain"/>
    <property type="match status" value="1"/>
</dbReference>
<protein>
    <recommendedName>
        <fullName evidence="10">TonB-dependent receptor plug domain-containing protein</fullName>
    </recommendedName>
</protein>
<organism evidence="11">
    <name type="scientific">marine metagenome</name>
    <dbReference type="NCBI Taxonomy" id="408172"/>
    <lineage>
        <taxon>unclassified sequences</taxon>
        <taxon>metagenomes</taxon>
        <taxon>ecological metagenomes</taxon>
    </lineage>
</organism>
<evidence type="ECO:0000256" key="4">
    <source>
        <dbReference type="ARBA" id="ARBA00022692"/>
    </source>
</evidence>